<proteinExistence type="predicted"/>
<evidence type="ECO:0000313" key="1">
    <source>
        <dbReference type="EMBL" id="ETO18775.1"/>
    </source>
</evidence>
<dbReference type="Proteomes" id="UP000023152">
    <property type="component" value="Unassembled WGS sequence"/>
</dbReference>
<accession>X6MXM1</accession>
<protein>
    <submittedName>
        <fullName evidence="1">Uncharacterized protein</fullName>
    </submittedName>
</protein>
<dbReference type="EMBL" id="ASPP01014420">
    <property type="protein sequence ID" value="ETO18775.1"/>
    <property type="molecule type" value="Genomic_DNA"/>
</dbReference>
<dbReference type="AlphaFoldDB" id="X6MXM1"/>
<comment type="caution">
    <text evidence="1">The sequence shown here is derived from an EMBL/GenBank/DDBJ whole genome shotgun (WGS) entry which is preliminary data.</text>
</comment>
<reference evidence="1 2" key="1">
    <citation type="journal article" date="2013" name="Curr. Biol.">
        <title>The Genome of the Foraminiferan Reticulomyxa filosa.</title>
        <authorList>
            <person name="Glockner G."/>
            <person name="Hulsmann N."/>
            <person name="Schleicher M."/>
            <person name="Noegel A.A."/>
            <person name="Eichinger L."/>
            <person name="Gallinger C."/>
            <person name="Pawlowski J."/>
            <person name="Sierra R."/>
            <person name="Euteneuer U."/>
            <person name="Pillet L."/>
            <person name="Moustafa A."/>
            <person name="Platzer M."/>
            <person name="Groth M."/>
            <person name="Szafranski K."/>
            <person name="Schliwa M."/>
        </authorList>
    </citation>
    <scope>NUCLEOTIDE SEQUENCE [LARGE SCALE GENOMIC DNA]</scope>
</reference>
<sequence>LQLLSLFGIIVGNICNELILLTVMETILLQVSFLHLKKIIINLNQNKCVGEKNNNEQIKLLNCRKNAIKNKRHNKTHTKEKKEKNVSNILNMYLFCVIIFNSSLKVDKKIDNNKQNKKNY</sequence>
<name>X6MXM1_RETFI</name>
<keyword evidence="2" id="KW-1185">Reference proteome</keyword>
<feature type="non-terminal residue" evidence="1">
    <location>
        <position position="1"/>
    </location>
</feature>
<evidence type="ECO:0000313" key="2">
    <source>
        <dbReference type="Proteomes" id="UP000023152"/>
    </source>
</evidence>
<gene>
    <name evidence="1" type="ORF">RFI_18481</name>
</gene>
<organism evidence="1 2">
    <name type="scientific">Reticulomyxa filosa</name>
    <dbReference type="NCBI Taxonomy" id="46433"/>
    <lineage>
        <taxon>Eukaryota</taxon>
        <taxon>Sar</taxon>
        <taxon>Rhizaria</taxon>
        <taxon>Retaria</taxon>
        <taxon>Foraminifera</taxon>
        <taxon>Monothalamids</taxon>
        <taxon>Reticulomyxidae</taxon>
        <taxon>Reticulomyxa</taxon>
    </lineage>
</organism>